<keyword evidence="3" id="KW-1185">Reference proteome</keyword>
<gene>
    <name evidence="2" type="ORF">QBC46DRAFT_383219</name>
</gene>
<feature type="compositionally biased region" description="Basic and acidic residues" evidence="1">
    <location>
        <begin position="493"/>
        <end position="517"/>
    </location>
</feature>
<feature type="region of interest" description="Disordered" evidence="1">
    <location>
        <begin position="571"/>
        <end position="622"/>
    </location>
</feature>
<evidence type="ECO:0000256" key="1">
    <source>
        <dbReference type="SAM" id="MobiDB-lite"/>
    </source>
</evidence>
<evidence type="ECO:0000313" key="2">
    <source>
        <dbReference type="EMBL" id="KAK3941257.1"/>
    </source>
</evidence>
<protein>
    <submittedName>
        <fullName evidence="2">Uncharacterized protein</fullName>
    </submittedName>
</protein>
<comment type="caution">
    <text evidence="2">The sequence shown here is derived from an EMBL/GenBank/DDBJ whole genome shotgun (WGS) entry which is preliminary data.</text>
</comment>
<reference evidence="3" key="1">
    <citation type="journal article" date="2023" name="Mol. Phylogenet. Evol.">
        <title>Genome-scale phylogeny and comparative genomics of the fungal order Sordariales.</title>
        <authorList>
            <person name="Hensen N."/>
            <person name="Bonometti L."/>
            <person name="Westerberg I."/>
            <person name="Brannstrom I.O."/>
            <person name="Guillou S."/>
            <person name="Cros-Aarteil S."/>
            <person name="Calhoun S."/>
            <person name="Haridas S."/>
            <person name="Kuo A."/>
            <person name="Mondo S."/>
            <person name="Pangilinan J."/>
            <person name="Riley R."/>
            <person name="LaButti K."/>
            <person name="Andreopoulos B."/>
            <person name="Lipzen A."/>
            <person name="Chen C."/>
            <person name="Yan M."/>
            <person name="Daum C."/>
            <person name="Ng V."/>
            <person name="Clum A."/>
            <person name="Steindorff A."/>
            <person name="Ohm R.A."/>
            <person name="Martin F."/>
            <person name="Silar P."/>
            <person name="Natvig D.O."/>
            <person name="Lalanne C."/>
            <person name="Gautier V."/>
            <person name="Ament-Velasquez S.L."/>
            <person name="Kruys A."/>
            <person name="Hutchinson M.I."/>
            <person name="Powell A.J."/>
            <person name="Barry K."/>
            <person name="Miller A.N."/>
            <person name="Grigoriev I.V."/>
            <person name="Debuchy R."/>
            <person name="Gladieux P."/>
            <person name="Hiltunen Thoren M."/>
            <person name="Johannesson H."/>
        </authorList>
    </citation>
    <scope>NUCLEOTIDE SEQUENCE [LARGE SCALE GENOMIC DNA]</scope>
    <source>
        <strain evidence="3">CBS 340.73</strain>
    </source>
</reference>
<feature type="compositionally biased region" description="Basic residues" evidence="1">
    <location>
        <begin position="518"/>
        <end position="530"/>
    </location>
</feature>
<accession>A0AAN6N8Q0</accession>
<feature type="compositionally biased region" description="Pro residues" evidence="1">
    <location>
        <begin position="607"/>
        <end position="617"/>
    </location>
</feature>
<proteinExistence type="predicted"/>
<evidence type="ECO:0000313" key="3">
    <source>
        <dbReference type="Proteomes" id="UP001303473"/>
    </source>
</evidence>
<feature type="compositionally biased region" description="Basic residues" evidence="1">
    <location>
        <begin position="483"/>
        <end position="492"/>
    </location>
</feature>
<feature type="compositionally biased region" description="Basic residues" evidence="1">
    <location>
        <begin position="447"/>
        <end position="459"/>
    </location>
</feature>
<organism evidence="2 3">
    <name type="scientific">Diplogelasinospora grovesii</name>
    <dbReference type="NCBI Taxonomy" id="303347"/>
    <lineage>
        <taxon>Eukaryota</taxon>
        <taxon>Fungi</taxon>
        <taxon>Dikarya</taxon>
        <taxon>Ascomycota</taxon>
        <taxon>Pezizomycotina</taxon>
        <taxon>Sordariomycetes</taxon>
        <taxon>Sordariomycetidae</taxon>
        <taxon>Sordariales</taxon>
        <taxon>Diplogelasinosporaceae</taxon>
        <taxon>Diplogelasinospora</taxon>
    </lineage>
</organism>
<feature type="region of interest" description="Disordered" evidence="1">
    <location>
        <begin position="270"/>
        <end position="335"/>
    </location>
</feature>
<feature type="region of interest" description="Disordered" evidence="1">
    <location>
        <begin position="385"/>
        <end position="406"/>
    </location>
</feature>
<dbReference type="EMBL" id="MU853785">
    <property type="protein sequence ID" value="KAK3941257.1"/>
    <property type="molecule type" value="Genomic_DNA"/>
</dbReference>
<feature type="compositionally biased region" description="Basic and acidic residues" evidence="1">
    <location>
        <begin position="467"/>
        <end position="482"/>
    </location>
</feature>
<feature type="region of interest" description="Disordered" evidence="1">
    <location>
        <begin position="447"/>
        <end position="550"/>
    </location>
</feature>
<feature type="compositionally biased region" description="Pro residues" evidence="1">
    <location>
        <begin position="538"/>
        <end position="547"/>
    </location>
</feature>
<sequence length="796" mass="87335">MASVLARPRYANSELGEILTQQYPPMFHAASNVPSFINAMKHMPNMRHLTIKTPGQNPKERYRRDIVDYALISLRISLERAPLYKLNKLSLSGVHPSAFNYLRYAPGAFGASPSAERRWRQIKKLYVSVESWDFYSPSSPGLDHLKIMDDYIRCFAPHLEKFSFTWFGRKGPCPLALSADPLFAPPRNTKKLFNEVTGPMSPLPPRPSRKPLVMPRLRFMSVRNATMNAQQLRGLVASHKATVREFDFENVVLINGGSWDEALAPLTNGNGSDSWSRHSIGGSENGSFRPPAAAPPPPSLSRSGSGRSERSVRSGAGSGSGASSHPDEQLQVASSAAATAASKELFDIDLEGMVFGGINDVHNLNLLDEAGVEQWALGVTAAATGTDSQVSSSSRHHHREGSSSSMMDMIPEADEDVVAQIAETDGGLASDIEAAREASLAFSTKLKKRRIRKRKSRKHIKEDGEDDARSERTEGRRSESRHQSRSRGHKHSRSDETSDRGHQHGSRDNDENRDRERSHSRHRRHHRRHRSAEEMVPAMPPLPPHPLLIPEVIGTDDEAIYFPSRAAAAAAAAASNRPQTPPKTPPQLLRRDTPPRSSPSQRSSPQRSPPRSPPRLTPQPSANMEEMNISAPILNPDPFPVLLQPTVYDPSVKAGPFVKTEETNSECIEDDGLSAVQRSIEADILMAEAEEAAARSSALQRAKQAVLTKLSKEFCKRKMSASHTKDSAAVIAGLSSLNLGGHPALQSCASSNNMNMGMGYRIREGLFGRSMANVASVALTEHTTRSLEVPLIFSRS</sequence>
<dbReference type="Proteomes" id="UP001303473">
    <property type="component" value="Unassembled WGS sequence"/>
</dbReference>
<name>A0AAN6N8Q0_9PEZI</name>
<dbReference type="AlphaFoldDB" id="A0AAN6N8Q0"/>